<sequence>MKLWACLVGGLLLFGTAFGDDSDTETESSRKLIFREGKLILEEHEIEVYDYHTGTMQTFKVYREPEKKAKEAQKAPAPESGPR</sequence>
<feature type="region of interest" description="Disordered" evidence="1">
    <location>
        <begin position="63"/>
        <end position="83"/>
    </location>
</feature>
<feature type="signal peptide" evidence="2">
    <location>
        <begin position="1"/>
        <end position="19"/>
    </location>
</feature>
<evidence type="ECO:0000313" key="4">
    <source>
        <dbReference type="Proteomes" id="UP001524499"/>
    </source>
</evidence>
<evidence type="ECO:0000256" key="2">
    <source>
        <dbReference type="SAM" id="SignalP"/>
    </source>
</evidence>
<feature type="compositionally biased region" description="Low complexity" evidence="1">
    <location>
        <begin position="74"/>
        <end position="83"/>
    </location>
</feature>
<evidence type="ECO:0000313" key="3">
    <source>
        <dbReference type="EMBL" id="MCQ8104617.1"/>
    </source>
</evidence>
<feature type="chain" id="PRO_5047293520" evidence="2">
    <location>
        <begin position="20"/>
        <end position="83"/>
    </location>
</feature>
<accession>A0ABT1TGN2</accession>
<dbReference type="EMBL" id="JANIBJ010000018">
    <property type="protein sequence ID" value="MCQ8104617.1"/>
    <property type="molecule type" value="Genomic_DNA"/>
</dbReference>
<name>A0ABT1TGN2_9GAMM</name>
<keyword evidence="4" id="KW-1185">Reference proteome</keyword>
<dbReference type="Proteomes" id="UP001524499">
    <property type="component" value="Unassembled WGS sequence"/>
</dbReference>
<protein>
    <submittedName>
        <fullName evidence="3">Uncharacterized protein</fullName>
    </submittedName>
</protein>
<proteinExistence type="predicted"/>
<reference evidence="3 4" key="1">
    <citation type="submission" date="2022-07" db="EMBL/GenBank/DDBJ databases">
        <title>Methylomonas rivi sp. nov., Methylomonas rosea sp. nov., Methylomonas aureus sp. nov. and Methylomonas subterranea sp. nov., four novel methanotrophs isolated from a freshwater creek and the deep terrestrial subsurface.</title>
        <authorList>
            <person name="Abin C."/>
            <person name="Sankaranarayanan K."/>
            <person name="Garner C."/>
            <person name="Sindelar R."/>
            <person name="Kotary K."/>
            <person name="Garner R."/>
            <person name="Barclay S."/>
            <person name="Lawson P."/>
            <person name="Krumholz L."/>
        </authorList>
    </citation>
    <scope>NUCLEOTIDE SEQUENCE [LARGE SCALE GENOMIC DNA]</scope>
    <source>
        <strain evidence="3 4">SURF-2</strain>
    </source>
</reference>
<dbReference type="RefSeq" id="WP_256602414.1">
    <property type="nucleotide sequence ID" value="NZ_JANIBJ010000018.1"/>
</dbReference>
<gene>
    <name evidence="3" type="ORF">NP590_10915</name>
</gene>
<evidence type="ECO:0000256" key="1">
    <source>
        <dbReference type="SAM" id="MobiDB-lite"/>
    </source>
</evidence>
<organism evidence="3 4">
    <name type="scientific">Methylomonas subterranea</name>
    <dbReference type="NCBI Taxonomy" id="2952225"/>
    <lineage>
        <taxon>Bacteria</taxon>
        <taxon>Pseudomonadati</taxon>
        <taxon>Pseudomonadota</taxon>
        <taxon>Gammaproteobacteria</taxon>
        <taxon>Methylococcales</taxon>
        <taxon>Methylococcaceae</taxon>
        <taxon>Methylomonas</taxon>
    </lineage>
</organism>
<keyword evidence="2" id="KW-0732">Signal</keyword>
<feature type="compositionally biased region" description="Basic and acidic residues" evidence="1">
    <location>
        <begin position="63"/>
        <end position="73"/>
    </location>
</feature>
<comment type="caution">
    <text evidence="3">The sequence shown here is derived from an EMBL/GenBank/DDBJ whole genome shotgun (WGS) entry which is preliminary data.</text>
</comment>